<dbReference type="EC" id="2.7.7.41" evidence="6 18"/>
<dbReference type="GO" id="GO:0004605">
    <property type="term" value="F:phosphatidate cytidylyltransferase activity"/>
    <property type="evidence" value="ECO:0007669"/>
    <property type="project" value="UniProtKB-EC"/>
</dbReference>
<dbReference type="STRING" id="454194.PYK22_01680"/>
<dbReference type="PANTHER" id="PTHR46382:SF1">
    <property type="entry name" value="PHOSPHATIDATE CYTIDYLYLTRANSFERASE"/>
    <property type="match status" value="1"/>
</dbReference>
<keyword evidence="17" id="KW-1208">Phospholipid metabolism</keyword>
<evidence type="ECO:0000256" key="18">
    <source>
        <dbReference type="RuleBase" id="RU003938"/>
    </source>
</evidence>
<accession>A0A0B6WZT9</accession>
<dbReference type="Pfam" id="PF01148">
    <property type="entry name" value="CTP_transf_1"/>
    <property type="match status" value="1"/>
</dbReference>
<evidence type="ECO:0000256" key="2">
    <source>
        <dbReference type="ARBA" id="ARBA00004651"/>
    </source>
</evidence>
<dbReference type="PROSITE" id="PS01315">
    <property type="entry name" value="CDS"/>
    <property type="match status" value="1"/>
</dbReference>
<evidence type="ECO:0000256" key="4">
    <source>
        <dbReference type="ARBA" id="ARBA00005189"/>
    </source>
</evidence>
<keyword evidence="13 19" id="KW-1133">Transmembrane helix</keyword>
<dbReference type="OrthoDB" id="9799199at2"/>
<evidence type="ECO:0000256" key="9">
    <source>
        <dbReference type="ARBA" id="ARBA00022516"/>
    </source>
</evidence>
<comment type="pathway">
    <text evidence="3 18">Phospholipid metabolism; CDP-diacylglycerol biosynthesis; CDP-diacylglycerol from sn-glycerol 3-phosphate: step 3/3.</text>
</comment>
<proteinExistence type="inferred from homology"/>
<comment type="subcellular location">
    <subcellularLocation>
        <location evidence="2">Cell membrane</location>
        <topology evidence="2">Multi-pass membrane protein</topology>
    </subcellularLocation>
</comment>
<dbReference type="UniPathway" id="UPA00557">
    <property type="reaction ID" value="UER00614"/>
</dbReference>
<comment type="similarity">
    <text evidence="5 18">Belongs to the CDS family.</text>
</comment>
<feature type="transmembrane region" description="Helical" evidence="19">
    <location>
        <begin position="137"/>
        <end position="156"/>
    </location>
</feature>
<evidence type="ECO:0000256" key="15">
    <source>
        <dbReference type="ARBA" id="ARBA00023136"/>
    </source>
</evidence>
<organism evidence="20 21">
    <name type="scientific">Pyrinomonas methylaliphatogenes</name>
    <dbReference type="NCBI Taxonomy" id="454194"/>
    <lineage>
        <taxon>Bacteria</taxon>
        <taxon>Pseudomonadati</taxon>
        <taxon>Acidobacteriota</taxon>
        <taxon>Blastocatellia</taxon>
        <taxon>Blastocatellales</taxon>
        <taxon>Pyrinomonadaceae</taxon>
        <taxon>Pyrinomonas</taxon>
    </lineage>
</organism>
<dbReference type="GO" id="GO:0005886">
    <property type="term" value="C:plasma membrane"/>
    <property type="evidence" value="ECO:0007669"/>
    <property type="project" value="UniProtKB-SubCell"/>
</dbReference>
<dbReference type="EMBL" id="CBXV010000006">
    <property type="protein sequence ID" value="CDM65675.1"/>
    <property type="molecule type" value="Genomic_DNA"/>
</dbReference>
<evidence type="ECO:0000256" key="7">
    <source>
        <dbReference type="ARBA" id="ARBA00019373"/>
    </source>
</evidence>
<evidence type="ECO:0000256" key="11">
    <source>
        <dbReference type="ARBA" id="ARBA00022692"/>
    </source>
</evidence>
<dbReference type="GO" id="GO:0016024">
    <property type="term" value="P:CDP-diacylglycerol biosynthetic process"/>
    <property type="evidence" value="ECO:0007669"/>
    <property type="project" value="UniProtKB-UniPathway"/>
</dbReference>
<sequence>MSQRIVTAVVLLPILVASIWIERLAAIFIIFALVAMCFGLWEFWRLARRFDPDLIVGGLFALLLFAIFLIGRLDLLPAAISSSIIAVLIARLLRGAPFDSMIASSGATLLGLFYVVGLGGHLVAVRMGFEAALAAKLLSFFLLVIMGSDTAAYYVGRAWGRRKLAPTVSPGKSWEGAIGGMLASLCAAVVAHYWFFVELPLRMALPLAAAMNVLGVLGDLTESALKRGAGAKDAANILPGHGGFLDRLDSLLFNAPLIYYFGKLYFA</sequence>
<gene>
    <name evidence="20" type="ORF">PYK22_01680</name>
</gene>
<feature type="transmembrane region" description="Helical" evidence="19">
    <location>
        <begin position="105"/>
        <end position="125"/>
    </location>
</feature>
<evidence type="ECO:0000256" key="19">
    <source>
        <dbReference type="SAM" id="Phobius"/>
    </source>
</evidence>
<evidence type="ECO:0000256" key="3">
    <source>
        <dbReference type="ARBA" id="ARBA00005119"/>
    </source>
</evidence>
<keyword evidence="16" id="KW-0594">Phospholipid biosynthesis</keyword>
<evidence type="ECO:0000256" key="6">
    <source>
        <dbReference type="ARBA" id="ARBA00012487"/>
    </source>
</evidence>
<dbReference type="Proteomes" id="UP000031518">
    <property type="component" value="Unassembled WGS sequence"/>
</dbReference>
<dbReference type="RefSeq" id="WP_060635487.1">
    <property type="nucleotide sequence ID" value="NZ_CBXV010000006.1"/>
</dbReference>
<keyword evidence="10 18" id="KW-0808">Transferase</keyword>
<keyword evidence="12 18" id="KW-0548">Nucleotidyltransferase</keyword>
<keyword evidence="21" id="KW-1185">Reference proteome</keyword>
<keyword evidence="15 19" id="KW-0472">Membrane</keyword>
<evidence type="ECO:0000256" key="14">
    <source>
        <dbReference type="ARBA" id="ARBA00023098"/>
    </source>
</evidence>
<reference evidence="20 21" key="1">
    <citation type="submission" date="2013-12" db="EMBL/GenBank/DDBJ databases">
        <authorList>
            <person name="Stott M."/>
        </authorList>
    </citation>
    <scope>NUCLEOTIDE SEQUENCE [LARGE SCALE GENOMIC DNA]</scope>
    <source>
        <strain evidence="20 21">K22</strain>
    </source>
</reference>
<evidence type="ECO:0000256" key="1">
    <source>
        <dbReference type="ARBA" id="ARBA00001698"/>
    </source>
</evidence>
<name>A0A0B6WZT9_9BACT</name>
<dbReference type="AlphaFoldDB" id="A0A0B6WZT9"/>
<feature type="transmembrane region" description="Helical" evidence="19">
    <location>
        <begin position="27"/>
        <end position="47"/>
    </location>
</feature>
<keyword evidence="14" id="KW-0443">Lipid metabolism</keyword>
<dbReference type="PANTHER" id="PTHR46382">
    <property type="entry name" value="PHOSPHATIDATE CYTIDYLYLTRANSFERASE"/>
    <property type="match status" value="1"/>
</dbReference>
<comment type="catalytic activity">
    <reaction evidence="1 18">
        <text>a 1,2-diacyl-sn-glycero-3-phosphate + CTP + H(+) = a CDP-1,2-diacyl-sn-glycerol + diphosphate</text>
        <dbReference type="Rhea" id="RHEA:16229"/>
        <dbReference type="ChEBI" id="CHEBI:15378"/>
        <dbReference type="ChEBI" id="CHEBI:33019"/>
        <dbReference type="ChEBI" id="CHEBI:37563"/>
        <dbReference type="ChEBI" id="CHEBI:58332"/>
        <dbReference type="ChEBI" id="CHEBI:58608"/>
        <dbReference type="EC" id="2.7.7.41"/>
    </reaction>
</comment>
<feature type="transmembrane region" description="Helical" evidence="19">
    <location>
        <begin position="54"/>
        <end position="70"/>
    </location>
</feature>
<dbReference type="InterPro" id="IPR000374">
    <property type="entry name" value="PC_trans"/>
</dbReference>
<keyword evidence="9" id="KW-0444">Lipid biosynthesis</keyword>
<feature type="transmembrane region" description="Helical" evidence="19">
    <location>
        <begin position="177"/>
        <end position="197"/>
    </location>
</feature>
<evidence type="ECO:0000313" key="20">
    <source>
        <dbReference type="EMBL" id="CDM65675.1"/>
    </source>
</evidence>
<evidence type="ECO:0000256" key="5">
    <source>
        <dbReference type="ARBA" id="ARBA00010185"/>
    </source>
</evidence>
<comment type="pathway">
    <text evidence="4">Lipid metabolism.</text>
</comment>
<evidence type="ECO:0000256" key="8">
    <source>
        <dbReference type="ARBA" id="ARBA00022475"/>
    </source>
</evidence>
<evidence type="ECO:0000256" key="16">
    <source>
        <dbReference type="ARBA" id="ARBA00023209"/>
    </source>
</evidence>
<keyword evidence="8" id="KW-1003">Cell membrane</keyword>
<evidence type="ECO:0000256" key="12">
    <source>
        <dbReference type="ARBA" id="ARBA00022695"/>
    </source>
</evidence>
<evidence type="ECO:0000256" key="17">
    <source>
        <dbReference type="ARBA" id="ARBA00023264"/>
    </source>
</evidence>
<protein>
    <recommendedName>
        <fullName evidence="7 18">Phosphatidate cytidylyltransferase</fullName>
        <ecNumber evidence="6 18">2.7.7.41</ecNumber>
    </recommendedName>
</protein>
<evidence type="ECO:0000256" key="13">
    <source>
        <dbReference type="ARBA" id="ARBA00022989"/>
    </source>
</evidence>
<keyword evidence="11 18" id="KW-0812">Transmembrane</keyword>
<reference evidence="20 21" key="2">
    <citation type="submission" date="2015-01" db="EMBL/GenBank/DDBJ databases">
        <title>Complete genome sequence of Pyrinomonas methylaliphatogenes type strain K22T.</title>
        <authorList>
            <person name="Lee K.C.Y."/>
            <person name="Power J.F."/>
            <person name="Dunfield P.F."/>
            <person name="Morgan X.C."/>
            <person name="Huttenhower C."/>
            <person name="Stott M.B."/>
        </authorList>
    </citation>
    <scope>NUCLEOTIDE SEQUENCE [LARGE SCALE GENOMIC DNA]</scope>
    <source>
        <strain evidence="20 21">K22</strain>
    </source>
</reference>
<evidence type="ECO:0000313" key="21">
    <source>
        <dbReference type="Proteomes" id="UP000031518"/>
    </source>
</evidence>
<evidence type="ECO:0000256" key="10">
    <source>
        <dbReference type="ARBA" id="ARBA00022679"/>
    </source>
</evidence>